<keyword evidence="4" id="KW-1185">Reference proteome</keyword>
<comment type="caution">
    <text evidence="3">The sequence shown here is derived from an EMBL/GenBank/DDBJ whole genome shotgun (WGS) entry which is preliminary data.</text>
</comment>
<dbReference type="PANTHER" id="PTHR21190:SF1">
    <property type="entry name" value="GH10077P"/>
    <property type="match status" value="1"/>
</dbReference>
<feature type="compositionally biased region" description="Basic and acidic residues" evidence="1">
    <location>
        <begin position="607"/>
        <end position="635"/>
    </location>
</feature>
<feature type="compositionally biased region" description="Polar residues" evidence="1">
    <location>
        <begin position="10"/>
        <end position="26"/>
    </location>
</feature>
<evidence type="ECO:0000313" key="3">
    <source>
        <dbReference type="EMBL" id="VEL14300.1"/>
    </source>
</evidence>
<proteinExistence type="predicted"/>
<reference evidence="3" key="1">
    <citation type="submission" date="2018-11" db="EMBL/GenBank/DDBJ databases">
        <authorList>
            <consortium name="Pathogen Informatics"/>
        </authorList>
    </citation>
    <scope>NUCLEOTIDE SEQUENCE</scope>
</reference>
<organism evidence="3 4">
    <name type="scientific">Protopolystoma xenopodis</name>
    <dbReference type="NCBI Taxonomy" id="117903"/>
    <lineage>
        <taxon>Eukaryota</taxon>
        <taxon>Metazoa</taxon>
        <taxon>Spiralia</taxon>
        <taxon>Lophotrochozoa</taxon>
        <taxon>Platyhelminthes</taxon>
        <taxon>Monogenea</taxon>
        <taxon>Polyopisthocotylea</taxon>
        <taxon>Polystomatidea</taxon>
        <taxon>Polystomatidae</taxon>
        <taxon>Protopolystoma</taxon>
    </lineage>
</organism>
<feature type="region of interest" description="Disordered" evidence="1">
    <location>
        <begin position="1"/>
        <end position="43"/>
    </location>
</feature>
<feature type="region of interest" description="Disordered" evidence="1">
    <location>
        <begin position="578"/>
        <end position="698"/>
    </location>
</feature>
<name>A0A448WKV9_9PLAT</name>
<feature type="compositionally biased region" description="Basic residues" evidence="1">
    <location>
        <begin position="464"/>
        <end position="484"/>
    </location>
</feature>
<accession>A0A448WKV9</accession>
<gene>
    <name evidence="3" type="ORF">PXEA_LOCUS7740</name>
</gene>
<dbReference type="InterPro" id="IPR013087">
    <property type="entry name" value="Znf_C2H2_type"/>
</dbReference>
<feature type="region of interest" description="Disordered" evidence="1">
    <location>
        <begin position="436"/>
        <end position="485"/>
    </location>
</feature>
<dbReference type="EMBL" id="CAAALY010020672">
    <property type="protein sequence ID" value="VEL14300.1"/>
    <property type="molecule type" value="Genomic_DNA"/>
</dbReference>
<feature type="domain" description="C2H2-type" evidence="2">
    <location>
        <begin position="538"/>
        <end position="559"/>
    </location>
</feature>
<dbReference type="OrthoDB" id="10020956at2759"/>
<dbReference type="AlphaFoldDB" id="A0A448WKV9"/>
<protein>
    <recommendedName>
        <fullName evidence="2">C2H2-type domain-containing protein</fullName>
    </recommendedName>
</protein>
<evidence type="ECO:0000259" key="2">
    <source>
        <dbReference type="PROSITE" id="PS00028"/>
    </source>
</evidence>
<evidence type="ECO:0000256" key="1">
    <source>
        <dbReference type="SAM" id="MobiDB-lite"/>
    </source>
</evidence>
<evidence type="ECO:0000313" key="4">
    <source>
        <dbReference type="Proteomes" id="UP000784294"/>
    </source>
</evidence>
<feature type="compositionally biased region" description="Low complexity" evidence="1">
    <location>
        <begin position="670"/>
        <end position="686"/>
    </location>
</feature>
<dbReference type="SMART" id="SM00355">
    <property type="entry name" value="ZnF_C2H2"/>
    <property type="match status" value="2"/>
</dbReference>
<feature type="region of interest" description="Disordered" evidence="1">
    <location>
        <begin position="175"/>
        <end position="195"/>
    </location>
</feature>
<feature type="compositionally biased region" description="Polar residues" evidence="1">
    <location>
        <begin position="578"/>
        <end position="589"/>
    </location>
</feature>
<sequence>MTTDDRETTCMGSFTPIGSGQYCSTPRTHDLADRGQDDDDTLTKNENANEIETDCQWKHAPPAEPRPVPTDDVVNLLGLHDLLPHTTIASQDQMVEGILSSSGNCRQLSLAASTASLLAMTASVSASPNTASLDAFKSSMAAAKLADRVTCDLCKKELCNKYFLRTHKIKVHGISPKDAGGPTPRHPIGNCTSSSTGTSCSSVTSSSGGAGNSCDLIAGGVGAALGSLGGPPTGFIPTYSAGSDLFRRATLGNFKAHSFPTGFSGLCLSSALPANFLLPPPPQLPTYSHPSIPLPPPPFAPPLALPLPPQNPVEPTEVSQSPVALTTPPFCLTFSGDPATATSLGTLASGQAFFPPPLGSAAAAAAAVAAAITGFPPLVSTGLSGADSISGLHMPEQTCITRSNSFPLTFPPVSLAPIGQSSSGQLAELKICHSEEEVERIDSPHASALASTPDSDELDTPARQNHRRHNQHQQNHQHHHHHQHPLFSLASTIYSEPGLHDQTGGQPSFFPPILSEHQAQLDGPSSLAELVTSQVVQCQLCGQTVGNWLMLPAHLSSRHGLSPGHPAFFTTLLGATRLSTPSPDGNPQLHQLPPHDQCQAESGQSKRGKEEQESGKENAKEHLKQEDEDRGRLMPDDLEVGQNPLSETSNVISSSANHCGNDINGSLIRGTSTPSQSNGSPSPSSGMDEANPRDSSGE</sequence>
<feature type="compositionally biased region" description="Polar residues" evidence="1">
    <location>
        <begin position="643"/>
        <end position="658"/>
    </location>
</feature>
<dbReference type="PROSITE" id="PS00028">
    <property type="entry name" value="ZINC_FINGER_C2H2_1"/>
    <property type="match status" value="2"/>
</dbReference>
<dbReference type="PANTHER" id="PTHR21190">
    <property type="entry name" value="GH10077P"/>
    <property type="match status" value="1"/>
</dbReference>
<dbReference type="Proteomes" id="UP000784294">
    <property type="component" value="Unassembled WGS sequence"/>
</dbReference>
<feature type="domain" description="C2H2-type" evidence="2">
    <location>
        <begin position="151"/>
        <end position="172"/>
    </location>
</feature>